<evidence type="ECO:0000256" key="1">
    <source>
        <dbReference type="ARBA" id="ARBA00004429"/>
    </source>
</evidence>
<dbReference type="EMBL" id="CP012117">
    <property type="protein sequence ID" value="ANP26926.1"/>
    <property type="molecule type" value="Genomic_DNA"/>
</dbReference>
<dbReference type="Gene3D" id="3.40.50.300">
    <property type="entry name" value="P-loop containing nucleotide triphosphate hydrolases"/>
    <property type="match status" value="1"/>
</dbReference>
<evidence type="ECO:0000313" key="13">
    <source>
        <dbReference type="Proteomes" id="UP000092596"/>
    </source>
</evidence>
<dbReference type="InterPro" id="IPR003593">
    <property type="entry name" value="AAA+_ATPase"/>
</dbReference>
<dbReference type="InterPro" id="IPR017911">
    <property type="entry name" value="MacB-like_ATP-bd"/>
</dbReference>
<evidence type="ECO:0000256" key="3">
    <source>
        <dbReference type="ARBA" id="ARBA00022475"/>
    </source>
</evidence>
<evidence type="ECO:0000256" key="6">
    <source>
        <dbReference type="ARBA" id="ARBA00022840"/>
    </source>
</evidence>
<keyword evidence="2" id="KW-0813">Transport</keyword>
<reference evidence="12 13" key="1">
    <citation type="submission" date="2015-06" db="EMBL/GenBank/DDBJ databases">
        <title>Investigation of pathophysiology for high-risk pregnancy and development of treatment modality based on it.</title>
        <authorList>
            <person name="Kim B.-C."/>
            <person name="Lim S."/>
        </authorList>
    </citation>
    <scope>NUCLEOTIDE SEQUENCE [LARGE SCALE GENOMIC DNA]</scope>
    <source>
        <strain evidence="12 13">AD1-86</strain>
    </source>
</reference>
<proteinExistence type="inferred from homology"/>
<dbReference type="GO" id="GO:0016887">
    <property type="term" value="F:ATP hydrolysis activity"/>
    <property type="evidence" value="ECO:0007669"/>
    <property type="project" value="InterPro"/>
</dbReference>
<dbReference type="GO" id="GO:0098796">
    <property type="term" value="C:membrane protein complex"/>
    <property type="evidence" value="ECO:0007669"/>
    <property type="project" value="UniProtKB-ARBA"/>
</dbReference>
<accession>A0A1B0ZG48</accession>
<dbReference type="GO" id="GO:0005524">
    <property type="term" value="F:ATP binding"/>
    <property type="evidence" value="ECO:0007669"/>
    <property type="project" value="UniProtKB-KW"/>
</dbReference>
<dbReference type="STRING" id="1630135.DAD186_03690"/>
<dbReference type="PROSITE" id="PS00211">
    <property type="entry name" value="ABC_TRANSPORTER_1"/>
    <property type="match status" value="1"/>
</dbReference>
<feature type="transmembrane region" description="Helical" evidence="10">
    <location>
        <begin position="1053"/>
        <end position="1074"/>
    </location>
</feature>
<gene>
    <name evidence="12" type="ORF">DAD186_03690</name>
</gene>
<dbReference type="PANTHER" id="PTHR42798">
    <property type="entry name" value="LIPOPROTEIN-RELEASING SYSTEM ATP-BINDING PROTEIN LOLD"/>
    <property type="match status" value="1"/>
</dbReference>
<evidence type="ECO:0000256" key="8">
    <source>
        <dbReference type="ARBA" id="ARBA00023136"/>
    </source>
</evidence>
<evidence type="ECO:0000256" key="10">
    <source>
        <dbReference type="SAM" id="Phobius"/>
    </source>
</evidence>
<protein>
    <recommendedName>
        <fullName evidence="11">ABC transporter domain-containing protein</fullName>
    </recommendedName>
</protein>
<sequence length="1125" mass="122087">MLELHNITKSYTTGSFTQVALAGVNVAFRDNEFVAILGQSGSGKTTMLNVVGGLDHFDSGDLVIDGISTKNFKDRDWDRYRNNRIGFVFQSYNLIPHQSVLANVELALTLSGVGRSARRERALDALTKVGLRDHVHKKPSQLSGGQMQRVAIARALINDPEILLADEPTGALDSETSVQVMDLLREVASDRLVIMVTHNPELAHEYATRVVEFADGQVVGDSAPFDPALEETRAAKPTRNTRMGPLTALMLSFNNLMTKKGRTLMTSFAGSIGIIGIAAILALANGVNSYIDKTEENALANYPLSIQKTGVSMESGLANAEPKGEEKANTVRAVEMYTRSMNSTSTNDLASLKKYFDANGGGINSYVKAIEYSYAAEPQIYALGTDKPVQVHPEQAFSQYAGGFSMSPASSMFSMNAFRQLPANTDLYTSKYRVLSGHWPKNSRELVLVLDENGEMPDLYEYTFGLKDHAKLDEMMENMQAGRATGDSDGSSGEKASTKPGEYAFDQIIGTEFSRVNAFETYTHNDDTGTWIDRSNDADFMREKIDKGERLRVVGIVRPNEGEDMGALQQGISYLPALTDEVITEAAQSEIVHEQRAHPDVDVFTGKTFDELKNDDQGDDFDMSSLFTVDQEKIRGAFQIDESKLQMDLGGLDLSSMPQPNLDPGSFDMSDLDLSSLDPSAAAVGSPNVDVGDLDLADLTARYPQLADIDLPGVLAKALEGEVIQPGAGEYLSGEAGALIQGFQTYYAAHADSDGDQIPDRDTAEVVLEYLQTDEVRAKIEEISNSDRVVNRELLEQQLSDALGEDPALQEISSAVSSDLSNAIAEQLSTQLGGALASQIQQAIGGYLTNAIGAMMQQYMTALQSEIESQINGAMSQMGENFAKAMSVDPEKFADAFEMNMDEEELAAFMSTMVSTRAASYEDNLEKLGWADRTSPDQVDIYPASFKDKDKVKAILDSYNAQAKARGEKNKEIVYTDMVGMLMSSVTSIINVITWMLIAFVSISLVVSSIMIAIITYISVLERRKEIGILRAVGASKADVRHVFNAETVIEGLLAGLIGVGVTLLLCIPANIIVEQKFDVENIASLPPVAGVILVAISVLLTVLAGVIPSGRAARQDPVEALRSE</sequence>
<evidence type="ECO:0000256" key="9">
    <source>
        <dbReference type="ARBA" id="ARBA00038388"/>
    </source>
</evidence>
<dbReference type="GO" id="GO:0005886">
    <property type="term" value="C:plasma membrane"/>
    <property type="evidence" value="ECO:0007669"/>
    <property type="project" value="UniProtKB-SubCell"/>
</dbReference>
<keyword evidence="7 10" id="KW-1133">Transmembrane helix</keyword>
<dbReference type="InterPro" id="IPR017871">
    <property type="entry name" value="ABC_transporter-like_CS"/>
</dbReference>
<dbReference type="AlphaFoldDB" id="A0A1B0ZG48"/>
<dbReference type="Pfam" id="PF02687">
    <property type="entry name" value="FtsX"/>
    <property type="match status" value="1"/>
</dbReference>
<name>A0A1B0ZG48_9MICO</name>
<dbReference type="SMART" id="SM00382">
    <property type="entry name" value="AAA"/>
    <property type="match status" value="1"/>
</dbReference>
<dbReference type="InterPro" id="IPR003838">
    <property type="entry name" value="ABC3_permease_C"/>
</dbReference>
<organism evidence="12 13">
    <name type="scientific">Dermabacter vaginalis</name>
    <dbReference type="NCBI Taxonomy" id="1630135"/>
    <lineage>
        <taxon>Bacteria</taxon>
        <taxon>Bacillati</taxon>
        <taxon>Actinomycetota</taxon>
        <taxon>Actinomycetes</taxon>
        <taxon>Micrococcales</taxon>
        <taxon>Dermabacteraceae</taxon>
        <taxon>Dermabacter</taxon>
    </lineage>
</organism>
<feature type="transmembrane region" description="Helical" evidence="10">
    <location>
        <begin position="264"/>
        <end position="284"/>
    </location>
</feature>
<keyword evidence="3" id="KW-1003">Cell membrane</keyword>
<comment type="similarity">
    <text evidence="9">Belongs to the ABC transporter superfamily. Macrolide exporter (TC 3.A.1.122) family.</text>
</comment>
<dbReference type="PROSITE" id="PS50893">
    <property type="entry name" value="ABC_TRANSPORTER_2"/>
    <property type="match status" value="1"/>
</dbReference>
<dbReference type="Pfam" id="PF00005">
    <property type="entry name" value="ABC_tran"/>
    <property type="match status" value="1"/>
</dbReference>
<evidence type="ECO:0000259" key="11">
    <source>
        <dbReference type="PROSITE" id="PS50893"/>
    </source>
</evidence>
<evidence type="ECO:0000313" key="12">
    <source>
        <dbReference type="EMBL" id="ANP26926.1"/>
    </source>
</evidence>
<feature type="domain" description="ABC transporter" evidence="11">
    <location>
        <begin position="2"/>
        <end position="240"/>
    </location>
</feature>
<dbReference type="GO" id="GO:0022857">
    <property type="term" value="F:transmembrane transporter activity"/>
    <property type="evidence" value="ECO:0007669"/>
    <property type="project" value="UniProtKB-ARBA"/>
</dbReference>
<keyword evidence="8 10" id="KW-0472">Membrane</keyword>
<keyword evidence="6" id="KW-0067">ATP-binding</keyword>
<dbReference type="PANTHER" id="PTHR42798:SF6">
    <property type="entry name" value="CELL DIVISION ATP-BINDING PROTEIN FTSE"/>
    <property type="match status" value="1"/>
</dbReference>
<dbReference type="PATRIC" id="fig|1630135.4.peg.371"/>
<feature type="transmembrane region" description="Helical" evidence="10">
    <location>
        <begin position="1086"/>
        <end position="1108"/>
    </location>
</feature>
<evidence type="ECO:0000256" key="5">
    <source>
        <dbReference type="ARBA" id="ARBA00022741"/>
    </source>
</evidence>
<dbReference type="RefSeq" id="WP_065247260.1">
    <property type="nucleotide sequence ID" value="NZ_CP012117.1"/>
</dbReference>
<evidence type="ECO:0000256" key="7">
    <source>
        <dbReference type="ARBA" id="ARBA00022989"/>
    </source>
</evidence>
<feature type="transmembrane region" description="Helical" evidence="10">
    <location>
        <begin position="992"/>
        <end position="1021"/>
    </location>
</feature>
<dbReference type="InterPro" id="IPR027417">
    <property type="entry name" value="P-loop_NTPase"/>
</dbReference>
<dbReference type="CDD" id="cd03255">
    <property type="entry name" value="ABC_MJ0796_LolCDE_FtsE"/>
    <property type="match status" value="1"/>
</dbReference>
<dbReference type="FunFam" id="3.40.50.300:FF:000032">
    <property type="entry name" value="Export ABC transporter ATP-binding protein"/>
    <property type="match status" value="1"/>
</dbReference>
<dbReference type="Proteomes" id="UP000092596">
    <property type="component" value="Chromosome"/>
</dbReference>
<evidence type="ECO:0000256" key="4">
    <source>
        <dbReference type="ARBA" id="ARBA00022692"/>
    </source>
</evidence>
<comment type="subcellular location">
    <subcellularLocation>
        <location evidence="1">Cell inner membrane</location>
        <topology evidence="1">Multi-pass membrane protein</topology>
    </subcellularLocation>
</comment>
<dbReference type="KEGG" id="dva:DAD186_03690"/>
<keyword evidence="4 10" id="KW-0812">Transmembrane</keyword>
<dbReference type="InterPro" id="IPR003439">
    <property type="entry name" value="ABC_transporter-like_ATP-bd"/>
</dbReference>
<evidence type="ECO:0000256" key="2">
    <source>
        <dbReference type="ARBA" id="ARBA00022448"/>
    </source>
</evidence>
<keyword evidence="5" id="KW-0547">Nucleotide-binding</keyword>
<dbReference type="SUPFAM" id="SSF52540">
    <property type="entry name" value="P-loop containing nucleoside triphosphate hydrolases"/>
    <property type="match status" value="1"/>
</dbReference>